<evidence type="ECO:0000256" key="2">
    <source>
        <dbReference type="ARBA" id="ARBA00023002"/>
    </source>
</evidence>
<dbReference type="EMBL" id="CABFVA020000012">
    <property type="protein sequence ID" value="VVM04796.1"/>
    <property type="molecule type" value="Genomic_DNA"/>
</dbReference>
<protein>
    <submittedName>
        <fullName evidence="4">3-oxoacyl-[acyl-carrier protein] reductase</fullName>
        <ecNumber evidence="4">1.1.1.100</ecNumber>
    </submittedName>
</protein>
<dbReference type="AlphaFoldDB" id="A0A5E6M618"/>
<dbReference type="SUPFAM" id="SSF51735">
    <property type="entry name" value="NAD(P)-binding Rossmann-fold domains"/>
    <property type="match status" value="1"/>
</dbReference>
<proteinExistence type="inferred from homology"/>
<evidence type="ECO:0000256" key="1">
    <source>
        <dbReference type="ARBA" id="ARBA00006484"/>
    </source>
</evidence>
<dbReference type="EC" id="1.1.1.100" evidence="4"/>
<dbReference type="Pfam" id="PF00106">
    <property type="entry name" value="adh_short"/>
    <property type="match status" value="1"/>
</dbReference>
<dbReference type="PANTHER" id="PTHR43639:SF1">
    <property type="entry name" value="SHORT-CHAIN DEHYDROGENASE_REDUCTASE FAMILY PROTEIN"/>
    <property type="match status" value="1"/>
</dbReference>
<evidence type="ECO:0000256" key="3">
    <source>
        <dbReference type="RuleBase" id="RU000363"/>
    </source>
</evidence>
<comment type="similarity">
    <text evidence="1 3">Belongs to the short-chain dehydrogenases/reductases (SDR) family.</text>
</comment>
<dbReference type="CDD" id="cd05233">
    <property type="entry name" value="SDR_c"/>
    <property type="match status" value="1"/>
</dbReference>
<evidence type="ECO:0000313" key="5">
    <source>
        <dbReference type="Proteomes" id="UP000334923"/>
    </source>
</evidence>
<dbReference type="RefSeq" id="WP_142659177.1">
    <property type="nucleotide sequence ID" value="NZ_CABFVA020000012.1"/>
</dbReference>
<dbReference type="Proteomes" id="UP000334923">
    <property type="component" value="Unassembled WGS sequence"/>
</dbReference>
<organism evidence="4 5">
    <name type="scientific">Methylacidimicrobium tartarophylax</name>
    <dbReference type="NCBI Taxonomy" id="1041768"/>
    <lineage>
        <taxon>Bacteria</taxon>
        <taxon>Pseudomonadati</taxon>
        <taxon>Verrucomicrobiota</taxon>
        <taxon>Methylacidimicrobium</taxon>
    </lineage>
</organism>
<dbReference type="Gene3D" id="3.40.50.720">
    <property type="entry name" value="NAD(P)-binding Rossmann-like Domain"/>
    <property type="match status" value="1"/>
</dbReference>
<dbReference type="PRINTS" id="PR00081">
    <property type="entry name" value="GDHRDH"/>
</dbReference>
<dbReference type="GO" id="GO:0004316">
    <property type="term" value="F:3-oxoacyl-[acyl-carrier-protein] reductase (NADPH) activity"/>
    <property type="evidence" value="ECO:0007669"/>
    <property type="project" value="UniProtKB-EC"/>
</dbReference>
<keyword evidence="2 4" id="KW-0560">Oxidoreductase</keyword>
<reference evidence="4 5" key="1">
    <citation type="submission" date="2019-09" db="EMBL/GenBank/DDBJ databases">
        <authorList>
            <person name="Cremers G."/>
        </authorList>
    </citation>
    <scope>NUCLEOTIDE SEQUENCE [LARGE SCALE GENOMIC DNA]</scope>
    <source>
        <strain evidence="4">4A</strain>
    </source>
</reference>
<gene>
    <name evidence="4" type="primary">fabG</name>
    <name evidence="4" type="ORF">MAMT_00305</name>
</gene>
<dbReference type="InterPro" id="IPR036291">
    <property type="entry name" value="NAD(P)-bd_dom_sf"/>
</dbReference>
<name>A0A5E6M618_9BACT</name>
<evidence type="ECO:0000313" key="4">
    <source>
        <dbReference type="EMBL" id="VVM04796.1"/>
    </source>
</evidence>
<accession>A0A5E6M618</accession>
<dbReference type="InterPro" id="IPR002347">
    <property type="entry name" value="SDR_fam"/>
</dbReference>
<dbReference type="PRINTS" id="PR00080">
    <property type="entry name" value="SDRFAMILY"/>
</dbReference>
<sequence>MEQSQCKKVALVTGAGRGLGAALARKLGQDRWAVAVHYHASKEGGHEVAQQIRAAGGDAEAFGADLRHQAEAQTLLRQVESRFGGLRLLINNSGIYPPVGLLETREEDWQIGWQTTATAMLFTTLASLPLLRASGAGRIVNIGDSACDRLGAREMALGYHIGKVGVYLLSRSLAREEARHGLTVNVVSPGYLEESVHLPSLSKIPAGRFGTHEDVWRAIQFLIDEKNSYVTGAHIIVSGGWNLR</sequence>
<dbReference type="PANTHER" id="PTHR43639">
    <property type="entry name" value="OXIDOREDUCTASE, SHORT-CHAIN DEHYDROGENASE/REDUCTASE FAMILY (AFU_ORTHOLOGUE AFUA_5G02870)"/>
    <property type="match status" value="1"/>
</dbReference>
<keyword evidence="5" id="KW-1185">Reference proteome</keyword>
<dbReference type="OrthoDB" id="9781121at2"/>